<evidence type="ECO:0000313" key="1">
    <source>
        <dbReference type="EMBL" id="QDH89350.1"/>
    </source>
</evidence>
<sequence length="122" mass="13110">MSFADPVVVTISAVPISMPKTYGQGKEARYSSSDGLVSVSANHTLVKQGRERHLLRIDHSKLTANPFDTSENMKVNMAVYTVFDLPPAGYTDPEALAVFAGFNTWCTATSNAVITKLLGGES</sequence>
<accession>A0A514D6T9</accession>
<organism evidence="1">
    <name type="scientific">Leviviridae sp</name>
    <dbReference type="NCBI Taxonomy" id="2027243"/>
    <lineage>
        <taxon>Viruses</taxon>
        <taxon>Riboviria</taxon>
        <taxon>Orthornavirae</taxon>
        <taxon>Lenarviricota</taxon>
        <taxon>Leviviricetes</taxon>
        <taxon>Norzivirales</taxon>
        <taxon>Fiersviridae</taxon>
    </lineage>
</organism>
<gene>
    <name evidence="1" type="ORF">H1Rhizo25476_000003</name>
</gene>
<protein>
    <submittedName>
        <fullName evidence="1">Uncharacterized protein</fullName>
    </submittedName>
</protein>
<dbReference type="EMBL" id="MN034768">
    <property type="protein sequence ID" value="QDH89350.1"/>
    <property type="molecule type" value="Genomic_RNA"/>
</dbReference>
<name>A0A514D6T9_9VIRU</name>
<proteinExistence type="predicted"/>
<reference evidence="1" key="1">
    <citation type="submission" date="2019-05" db="EMBL/GenBank/DDBJ databases">
        <title>Metatranscriptomic reconstruction reveals RNA viruses with the potential to shape carbon cycling in soil.</title>
        <authorList>
            <person name="Starr E.P."/>
            <person name="Nuccio E."/>
            <person name="Pett-Ridge J."/>
            <person name="Banfield J.F."/>
            <person name="Firestone M.K."/>
        </authorList>
    </citation>
    <scope>NUCLEOTIDE SEQUENCE</scope>
    <source>
        <strain evidence="1">H1_Rhizo_25_scaffold_476</strain>
    </source>
</reference>